<dbReference type="EMBL" id="UINC01162976">
    <property type="protein sequence ID" value="SVD63020.1"/>
    <property type="molecule type" value="Genomic_DNA"/>
</dbReference>
<protein>
    <recommendedName>
        <fullName evidence="3">Ribosomal protein L16</fullName>
    </recommendedName>
</protein>
<evidence type="ECO:0000313" key="2">
    <source>
        <dbReference type="EMBL" id="SVD63020.1"/>
    </source>
</evidence>
<feature type="compositionally biased region" description="Basic residues" evidence="1">
    <location>
        <begin position="7"/>
        <end position="16"/>
    </location>
</feature>
<feature type="non-terminal residue" evidence="2">
    <location>
        <position position="38"/>
    </location>
</feature>
<accession>A0A382WWS0</accession>
<feature type="region of interest" description="Disordered" evidence="1">
    <location>
        <begin position="1"/>
        <end position="28"/>
    </location>
</feature>
<evidence type="ECO:0000256" key="1">
    <source>
        <dbReference type="SAM" id="MobiDB-lite"/>
    </source>
</evidence>
<organism evidence="2">
    <name type="scientific">marine metagenome</name>
    <dbReference type="NCBI Taxonomy" id="408172"/>
    <lineage>
        <taxon>unclassified sequences</taxon>
        <taxon>metagenomes</taxon>
        <taxon>ecological metagenomes</taxon>
    </lineage>
</organism>
<proteinExistence type="predicted"/>
<name>A0A382WWS0_9ZZZZ</name>
<gene>
    <name evidence="2" type="ORF">METZ01_LOCUS415874</name>
</gene>
<reference evidence="2" key="1">
    <citation type="submission" date="2018-05" db="EMBL/GenBank/DDBJ databases">
        <authorList>
            <person name="Lanie J.A."/>
            <person name="Ng W.-L."/>
            <person name="Kazmierczak K.M."/>
            <person name="Andrzejewski T.M."/>
            <person name="Davidsen T.M."/>
            <person name="Wayne K.J."/>
            <person name="Tettelin H."/>
            <person name="Glass J.I."/>
            <person name="Rusch D."/>
            <person name="Podicherti R."/>
            <person name="Tsui H.-C.T."/>
            <person name="Winkler M.E."/>
        </authorList>
    </citation>
    <scope>NUCLEOTIDE SEQUENCE</scope>
</reference>
<dbReference type="AlphaFoldDB" id="A0A382WWS0"/>
<evidence type="ECO:0008006" key="3">
    <source>
        <dbReference type="Google" id="ProtNLM"/>
    </source>
</evidence>
<sequence>MLEPKKTKFRRHHRGNTRGTAKGGEYYSPPLAVPLVFP</sequence>